<feature type="transmembrane region" description="Helical" evidence="1">
    <location>
        <begin position="12"/>
        <end position="33"/>
    </location>
</feature>
<feature type="transmembrane region" description="Helical" evidence="1">
    <location>
        <begin position="39"/>
        <end position="57"/>
    </location>
</feature>
<protein>
    <submittedName>
        <fullName evidence="2">Uncharacterized protein</fullName>
    </submittedName>
</protein>
<evidence type="ECO:0000256" key="1">
    <source>
        <dbReference type="SAM" id="Phobius"/>
    </source>
</evidence>
<organism evidence="2 3">
    <name type="scientific">Streptomyces caniscabiei</name>
    <dbReference type="NCBI Taxonomy" id="2746961"/>
    <lineage>
        <taxon>Bacteria</taxon>
        <taxon>Bacillati</taxon>
        <taxon>Actinomycetota</taxon>
        <taxon>Actinomycetes</taxon>
        <taxon>Kitasatosporales</taxon>
        <taxon>Streptomycetaceae</taxon>
        <taxon>Streptomyces</taxon>
    </lineage>
</organism>
<feature type="transmembrane region" description="Helical" evidence="1">
    <location>
        <begin position="97"/>
        <end position="118"/>
    </location>
</feature>
<keyword evidence="1" id="KW-0472">Membrane</keyword>
<gene>
    <name evidence="2" type="ORF">PV383_46445</name>
</gene>
<feature type="transmembrane region" description="Helical" evidence="1">
    <location>
        <begin position="69"/>
        <end position="91"/>
    </location>
</feature>
<proteinExistence type="predicted"/>
<keyword evidence="1" id="KW-1133">Transmembrane helix</keyword>
<accession>A0ABU4N7H0</accession>
<name>A0ABU4N7H0_9ACTN</name>
<dbReference type="EMBL" id="JARAWJ010000091">
    <property type="protein sequence ID" value="MDX3044548.1"/>
    <property type="molecule type" value="Genomic_DNA"/>
</dbReference>
<dbReference type="RefSeq" id="WP_319686788.1">
    <property type="nucleotide sequence ID" value="NZ_JARAWI010000007.1"/>
</dbReference>
<keyword evidence="1" id="KW-0812">Transmembrane</keyword>
<comment type="caution">
    <text evidence="2">The sequence shown here is derived from an EMBL/GenBank/DDBJ whole genome shotgun (WGS) entry which is preliminary data.</text>
</comment>
<dbReference type="Proteomes" id="UP001282474">
    <property type="component" value="Unassembled WGS sequence"/>
</dbReference>
<evidence type="ECO:0000313" key="3">
    <source>
        <dbReference type="Proteomes" id="UP001282474"/>
    </source>
</evidence>
<evidence type="ECO:0000313" key="2">
    <source>
        <dbReference type="EMBL" id="MDX3044548.1"/>
    </source>
</evidence>
<sequence length="321" mass="33894">MNRLRKASTWALPALLTVIAVVWAVVAIGGILTATAHPVFAYGTAVLYDAVWLYALAQETAHRRQGTSARLPKVIGWVFLPLTVAVLAVHGVLAADVLAAVVGALVPVLAKMTLVMAIDRDATRITARAQAAIDRTRATTRDKIAVSRAIATARADETKAAADIVKHTRRAEAEATTTVHQALEAHAEIIDQHPVTDTVPDRHTALPGLVSDLELEALLAGGVTGMETAGGTGGFALTETPVTVTPRQSGTPSLEGPQNANLRAVAMLAAELYATTPPPSKRKFREAMREAMKARGLTGGWDVVDALYDREKALAEDGEVS</sequence>
<keyword evidence="3" id="KW-1185">Reference proteome</keyword>
<reference evidence="2 3" key="1">
    <citation type="journal article" date="2023" name="Microb. Genom.">
        <title>Mesoterricola silvestris gen. nov., sp. nov., Mesoterricola sediminis sp. nov., Geothrix oryzae sp. nov., Geothrix edaphica sp. nov., Geothrix rubra sp. nov., and Geothrix limicola sp. nov., six novel members of Acidobacteriota isolated from soils.</title>
        <authorList>
            <person name="Weisberg A.J."/>
            <person name="Pearce E."/>
            <person name="Kramer C.G."/>
            <person name="Chang J.H."/>
            <person name="Clarke C.R."/>
        </authorList>
    </citation>
    <scope>NUCLEOTIDE SEQUENCE [LARGE SCALE GENOMIC DNA]</scope>
    <source>
        <strain evidence="2 3">NE20-4-1</strain>
    </source>
</reference>